<sequence length="146" mass="15790">MKPVLGVIAVVIRDSHVLLVQRGKEPNAGKWGFPGGHVELGETALAGALRELHEETTVVGTSPAYLTNVDVIQRDAQGDIQYHFLLAAVCCDYVSGTPLARDDAADARWVPLGQVGALDITENLELVLEQAITLKQRKMDLDPSSY</sequence>
<dbReference type="Gene3D" id="3.90.79.10">
    <property type="entry name" value="Nucleoside Triphosphate Pyrophosphohydrolase"/>
    <property type="match status" value="1"/>
</dbReference>
<dbReference type="Proteomes" id="UP000244523">
    <property type="component" value="Unassembled WGS sequence"/>
</dbReference>
<gene>
    <name evidence="4" type="ORF">C8N45_102595</name>
</gene>
<reference evidence="4 5" key="1">
    <citation type="submission" date="2018-04" db="EMBL/GenBank/DDBJ databases">
        <title>Genomic Encyclopedia of Archaeal and Bacterial Type Strains, Phase II (KMG-II): from individual species to whole genera.</title>
        <authorList>
            <person name="Goeker M."/>
        </authorList>
    </citation>
    <scope>NUCLEOTIDE SEQUENCE [LARGE SCALE GENOMIC DNA]</scope>
    <source>
        <strain evidence="4 5">DSM 29955</strain>
    </source>
</reference>
<dbReference type="RefSeq" id="WP_108385688.1">
    <property type="nucleotide sequence ID" value="NZ_QBUD01000002.1"/>
</dbReference>
<evidence type="ECO:0000313" key="4">
    <source>
        <dbReference type="EMBL" id="PUB17583.1"/>
    </source>
</evidence>
<dbReference type="PROSITE" id="PS51462">
    <property type="entry name" value="NUDIX"/>
    <property type="match status" value="1"/>
</dbReference>
<organism evidence="4 5">
    <name type="scientific">Yoonia sediminilitoris</name>
    <dbReference type="NCBI Taxonomy" id="1286148"/>
    <lineage>
        <taxon>Bacteria</taxon>
        <taxon>Pseudomonadati</taxon>
        <taxon>Pseudomonadota</taxon>
        <taxon>Alphaproteobacteria</taxon>
        <taxon>Rhodobacterales</taxon>
        <taxon>Paracoccaceae</taxon>
        <taxon>Yoonia</taxon>
    </lineage>
</organism>
<dbReference type="EMBL" id="QBUD01000002">
    <property type="protein sequence ID" value="PUB17583.1"/>
    <property type="molecule type" value="Genomic_DNA"/>
</dbReference>
<keyword evidence="2" id="KW-0378">Hydrolase</keyword>
<name>A0A2T6KMZ0_9RHOB</name>
<protein>
    <submittedName>
        <fullName evidence="4">ADP-ribose pyrophosphatase YjhB (NUDIX family)</fullName>
    </submittedName>
</protein>
<dbReference type="PANTHER" id="PTHR43736:SF1">
    <property type="entry name" value="DIHYDRONEOPTERIN TRIPHOSPHATE DIPHOSPHATASE"/>
    <property type="match status" value="1"/>
</dbReference>
<comment type="caution">
    <text evidence="4">The sequence shown here is derived from an EMBL/GenBank/DDBJ whole genome shotgun (WGS) entry which is preliminary data.</text>
</comment>
<dbReference type="Pfam" id="PF00293">
    <property type="entry name" value="NUDIX"/>
    <property type="match status" value="1"/>
</dbReference>
<feature type="domain" description="Nudix hydrolase" evidence="3">
    <location>
        <begin position="2"/>
        <end position="132"/>
    </location>
</feature>
<dbReference type="CDD" id="cd04673">
    <property type="entry name" value="NUDIX_ADPRase"/>
    <property type="match status" value="1"/>
</dbReference>
<dbReference type="InterPro" id="IPR020084">
    <property type="entry name" value="NUDIX_hydrolase_CS"/>
</dbReference>
<keyword evidence="5" id="KW-1185">Reference proteome</keyword>
<evidence type="ECO:0000259" key="3">
    <source>
        <dbReference type="PROSITE" id="PS51462"/>
    </source>
</evidence>
<dbReference type="InterPro" id="IPR015797">
    <property type="entry name" value="NUDIX_hydrolase-like_dom_sf"/>
</dbReference>
<dbReference type="InterPro" id="IPR000086">
    <property type="entry name" value="NUDIX_hydrolase_dom"/>
</dbReference>
<comment type="cofactor">
    <cofactor evidence="1">
        <name>Mg(2+)</name>
        <dbReference type="ChEBI" id="CHEBI:18420"/>
    </cofactor>
</comment>
<dbReference type="AlphaFoldDB" id="A0A2T6KMZ0"/>
<dbReference type="PROSITE" id="PS00893">
    <property type="entry name" value="NUDIX_BOX"/>
    <property type="match status" value="1"/>
</dbReference>
<dbReference type="GO" id="GO:0016787">
    <property type="term" value="F:hydrolase activity"/>
    <property type="evidence" value="ECO:0007669"/>
    <property type="project" value="UniProtKB-KW"/>
</dbReference>
<proteinExistence type="predicted"/>
<evidence type="ECO:0000313" key="5">
    <source>
        <dbReference type="Proteomes" id="UP000244523"/>
    </source>
</evidence>
<accession>A0A2T6KMZ0</accession>
<dbReference type="PANTHER" id="PTHR43736">
    <property type="entry name" value="ADP-RIBOSE PYROPHOSPHATASE"/>
    <property type="match status" value="1"/>
</dbReference>
<evidence type="ECO:0000256" key="1">
    <source>
        <dbReference type="ARBA" id="ARBA00001946"/>
    </source>
</evidence>
<dbReference type="SUPFAM" id="SSF55811">
    <property type="entry name" value="Nudix"/>
    <property type="match status" value="1"/>
</dbReference>
<evidence type="ECO:0000256" key="2">
    <source>
        <dbReference type="ARBA" id="ARBA00022801"/>
    </source>
</evidence>
<dbReference type="OrthoDB" id="9761969at2"/>